<dbReference type="RefSeq" id="WP_186085223.1">
    <property type="nucleotide sequence ID" value="NZ_BMDB01000001.1"/>
</dbReference>
<dbReference type="InterPro" id="IPR014710">
    <property type="entry name" value="RmlC-like_jellyroll"/>
</dbReference>
<name>A0A6V7R5Y0_9BACL</name>
<feature type="compositionally biased region" description="Acidic residues" evidence="1">
    <location>
        <begin position="129"/>
        <end position="139"/>
    </location>
</feature>
<dbReference type="PANTHER" id="PTHR43346:SF1">
    <property type="entry name" value="QUERCETIN 2,3-DIOXYGENASE-RELATED"/>
    <property type="match status" value="1"/>
</dbReference>
<gene>
    <name evidence="3" type="ORF">JEOSCH030_00387</name>
</gene>
<dbReference type="PANTHER" id="PTHR43346">
    <property type="entry name" value="LIGAND BINDING DOMAIN PROTEIN, PUTATIVE (AFU_ORTHOLOGUE AFUA_6G14370)-RELATED"/>
    <property type="match status" value="1"/>
</dbReference>
<dbReference type="SUPFAM" id="SSF51182">
    <property type="entry name" value="RmlC-like cupins"/>
    <property type="match status" value="1"/>
</dbReference>
<comment type="caution">
    <text evidence="3">The sequence shown here is derived from an EMBL/GenBank/DDBJ whole genome shotgun (WGS) entry which is preliminary data.</text>
</comment>
<evidence type="ECO:0000313" key="4">
    <source>
        <dbReference type="Proteomes" id="UP000521032"/>
    </source>
</evidence>
<sequence>MNLKDYGKDPLTINIEDATLQNENFRTTLWTGDFFQVTLMSIPVGGDIGLEIHKDTDQFLRLEQGKGKVQMGDSKEDLSYEKEVAADDVVIVPSGKYHNITNIGDVPMKVYSIYAPPHHPKGTVHETQDDAIEEEGHEL</sequence>
<evidence type="ECO:0000313" key="3">
    <source>
        <dbReference type="EMBL" id="CAD2072716.1"/>
    </source>
</evidence>
<dbReference type="InterPro" id="IPR052538">
    <property type="entry name" value="Flavonoid_dioxygenase-like"/>
</dbReference>
<reference evidence="3 4" key="1">
    <citation type="submission" date="2020-07" db="EMBL/GenBank/DDBJ databases">
        <authorList>
            <person name="Criscuolo A."/>
        </authorList>
    </citation>
    <scope>NUCLEOTIDE SEQUENCE [LARGE SCALE GENOMIC DNA]</scope>
    <source>
        <strain evidence="4">CIP 111030</strain>
    </source>
</reference>
<feature type="domain" description="Cupin type-2" evidence="2">
    <location>
        <begin position="39"/>
        <end position="114"/>
    </location>
</feature>
<evidence type="ECO:0000256" key="1">
    <source>
        <dbReference type="SAM" id="MobiDB-lite"/>
    </source>
</evidence>
<dbReference type="EMBL" id="CAJEWE010000006">
    <property type="protein sequence ID" value="CAD2072716.1"/>
    <property type="molecule type" value="Genomic_DNA"/>
</dbReference>
<feature type="region of interest" description="Disordered" evidence="1">
    <location>
        <begin position="119"/>
        <end position="139"/>
    </location>
</feature>
<dbReference type="Proteomes" id="UP000521032">
    <property type="component" value="Unassembled WGS sequence"/>
</dbReference>
<accession>A0A6V7R5Y0</accession>
<organism evidence="3 4">
    <name type="scientific">Phocicoccus schoeneichii</name>
    <dbReference type="NCBI Taxonomy" id="1812261"/>
    <lineage>
        <taxon>Bacteria</taxon>
        <taxon>Bacillati</taxon>
        <taxon>Bacillota</taxon>
        <taxon>Bacilli</taxon>
        <taxon>Bacillales</taxon>
        <taxon>Salinicoccaceae</taxon>
        <taxon>Phocicoccus</taxon>
    </lineage>
</organism>
<evidence type="ECO:0000259" key="2">
    <source>
        <dbReference type="Pfam" id="PF07883"/>
    </source>
</evidence>
<dbReference type="CDD" id="cd02223">
    <property type="entry name" value="cupin_Bh2720-like"/>
    <property type="match status" value="1"/>
</dbReference>
<dbReference type="Gene3D" id="2.60.120.10">
    <property type="entry name" value="Jelly Rolls"/>
    <property type="match status" value="1"/>
</dbReference>
<dbReference type="Pfam" id="PF07883">
    <property type="entry name" value="Cupin_2"/>
    <property type="match status" value="1"/>
</dbReference>
<dbReference type="InterPro" id="IPR013096">
    <property type="entry name" value="Cupin_2"/>
</dbReference>
<keyword evidence="4" id="KW-1185">Reference proteome</keyword>
<dbReference type="AlphaFoldDB" id="A0A6V7R5Y0"/>
<proteinExistence type="predicted"/>
<dbReference type="InterPro" id="IPR011051">
    <property type="entry name" value="RmlC_Cupin_sf"/>
</dbReference>
<protein>
    <recommendedName>
        <fullName evidence="2">Cupin type-2 domain-containing protein</fullName>
    </recommendedName>
</protein>